<dbReference type="EC" id="3.1.3.16" evidence="2"/>
<dbReference type="SMART" id="SM00332">
    <property type="entry name" value="PP2Cc"/>
    <property type="match status" value="1"/>
</dbReference>
<feature type="domain" description="PPM-type phosphatase" evidence="1">
    <location>
        <begin position="3"/>
        <end position="205"/>
    </location>
</feature>
<dbReference type="EMBL" id="JBHPBY010000356">
    <property type="protein sequence ID" value="MFC1852720.1"/>
    <property type="molecule type" value="Genomic_DNA"/>
</dbReference>
<dbReference type="Proteomes" id="UP001594351">
    <property type="component" value="Unassembled WGS sequence"/>
</dbReference>
<dbReference type="SMART" id="SM00331">
    <property type="entry name" value="PP2C_SIG"/>
    <property type="match status" value="1"/>
</dbReference>
<protein>
    <submittedName>
        <fullName evidence="2">PP2C family protein-serine/threonine phosphatase</fullName>
        <ecNumber evidence="2">3.1.3.16</ecNumber>
    </submittedName>
</protein>
<accession>A0ABV6Z2P3</accession>
<comment type="caution">
    <text evidence="2">The sequence shown here is derived from an EMBL/GenBank/DDBJ whole genome shotgun (WGS) entry which is preliminary data.</text>
</comment>
<dbReference type="InterPro" id="IPR001932">
    <property type="entry name" value="PPM-type_phosphatase-like_dom"/>
</dbReference>
<dbReference type="GO" id="GO:0004722">
    <property type="term" value="F:protein serine/threonine phosphatase activity"/>
    <property type="evidence" value="ECO:0007669"/>
    <property type="project" value="UniProtKB-EC"/>
</dbReference>
<name>A0ABV6Z2P3_UNCC1</name>
<gene>
    <name evidence="2" type="ORF">ACFL27_21185</name>
</gene>
<dbReference type="Gene3D" id="3.60.40.10">
    <property type="entry name" value="PPM-type phosphatase domain"/>
    <property type="match status" value="1"/>
</dbReference>
<organism evidence="2 3">
    <name type="scientific">candidate division CSSED10-310 bacterium</name>
    <dbReference type="NCBI Taxonomy" id="2855610"/>
    <lineage>
        <taxon>Bacteria</taxon>
        <taxon>Bacteria division CSSED10-310</taxon>
    </lineage>
</organism>
<proteinExistence type="predicted"/>
<dbReference type="PANTHER" id="PTHR13832:SF827">
    <property type="entry name" value="PROTEIN PHOSPHATASE 1L"/>
    <property type="match status" value="1"/>
</dbReference>
<sequence>MHGLGVGQTDRGRKRNNNEDYMFIDNELGLYIVSDGMGGHAAGEVASKSAVNSVVRQIKSQRPLLDRVKNKIEGISKVVRLAEKALVEACNDVYQLAKSKQNLAGMGSTLTLFLIVDEKAVMAHVGDTRLYLLRAGEVHLLSNDHTMAAEMVRKGIISLEESRGHRMSNVLTRTVGTHEAVQVDTLLIDIFPEDRFLLCSDGLSE</sequence>
<evidence type="ECO:0000313" key="3">
    <source>
        <dbReference type="Proteomes" id="UP001594351"/>
    </source>
</evidence>
<dbReference type="CDD" id="cd00143">
    <property type="entry name" value="PP2Cc"/>
    <property type="match status" value="1"/>
</dbReference>
<evidence type="ECO:0000313" key="2">
    <source>
        <dbReference type="EMBL" id="MFC1852720.1"/>
    </source>
</evidence>
<evidence type="ECO:0000259" key="1">
    <source>
        <dbReference type="PROSITE" id="PS51746"/>
    </source>
</evidence>
<keyword evidence="3" id="KW-1185">Reference proteome</keyword>
<dbReference type="PANTHER" id="PTHR13832">
    <property type="entry name" value="PROTEIN PHOSPHATASE 2C"/>
    <property type="match status" value="1"/>
</dbReference>
<dbReference type="Pfam" id="PF13672">
    <property type="entry name" value="PP2C_2"/>
    <property type="match status" value="1"/>
</dbReference>
<dbReference type="PROSITE" id="PS51746">
    <property type="entry name" value="PPM_2"/>
    <property type="match status" value="1"/>
</dbReference>
<dbReference type="InterPro" id="IPR015655">
    <property type="entry name" value="PP2C"/>
</dbReference>
<reference evidence="2 3" key="1">
    <citation type="submission" date="2024-09" db="EMBL/GenBank/DDBJ databases">
        <title>Laminarin stimulates single cell rates of sulfate reduction while oxygen inhibits transcriptomic activity in coastal marine sediment.</title>
        <authorList>
            <person name="Lindsay M."/>
            <person name="Orcutt B."/>
            <person name="Emerson D."/>
            <person name="Stepanauskas R."/>
            <person name="D'Angelo T."/>
        </authorList>
    </citation>
    <scope>NUCLEOTIDE SEQUENCE [LARGE SCALE GENOMIC DNA]</scope>
    <source>
        <strain evidence="2">SAG AM-311-K15</strain>
    </source>
</reference>
<dbReference type="InterPro" id="IPR036457">
    <property type="entry name" value="PPM-type-like_dom_sf"/>
</dbReference>
<keyword evidence="2" id="KW-0378">Hydrolase</keyword>
<dbReference type="SUPFAM" id="SSF81606">
    <property type="entry name" value="PP2C-like"/>
    <property type="match status" value="1"/>
</dbReference>